<evidence type="ECO:0000256" key="5">
    <source>
        <dbReference type="PROSITE-ProRule" id="PRU00042"/>
    </source>
</evidence>
<dbReference type="PROSITE" id="PS00028">
    <property type="entry name" value="ZINC_FINGER_C2H2_1"/>
    <property type="match status" value="1"/>
</dbReference>
<evidence type="ECO:0000256" key="4">
    <source>
        <dbReference type="ARBA" id="ARBA00023242"/>
    </source>
</evidence>
<dbReference type="PROSITE" id="PS50157">
    <property type="entry name" value="ZINC_FINGER_C2H2_2"/>
    <property type="match status" value="1"/>
</dbReference>
<evidence type="ECO:0000313" key="9">
    <source>
        <dbReference type="Proteomes" id="UP000244309"/>
    </source>
</evidence>
<dbReference type="InterPro" id="IPR040107">
    <property type="entry name" value="Snu23"/>
</dbReference>
<protein>
    <recommendedName>
        <fullName evidence="7">C2H2-type domain-containing protein</fullName>
    </recommendedName>
</protein>
<feature type="compositionally biased region" description="Basic and acidic residues" evidence="6">
    <location>
        <begin position="21"/>
        <end position="37"/>
    </location>
</feature>
<keyword evidence="9" id="KW-1185">Reference proteome</keyword>
<dbReference type="Gene3D" id="3.30.160.60">
    <property type="entry name" value="Classic Zinc Finger"/>
    <property type="match status" value="1"/>
</dbReference>
<name>A0A2V1AQP1_9ASCO</name>
<dbReference type="GO" id="GO:0008270">
    <property type="term" value="F:zinc ion binding"/>
    <property type="evidence" value="ECO:0007669"/>
    <property type="project" value="UniProtKB-KW"/>
</dbReference>
<evidence type="ECO:0000256" key="6">
    <source>
        <dbReference type="SAM" id="MobiDB-lite"/>
    </source>
</evidence>
<evidence type="ECO:0000313" key="8">
    <source>
        <dbReference type="EMBL" id="PVH19826.1"/>
    </source>
</evidence>
<dbReference type="RefSeq" id="XP_025340766.1">
    <property type="nucleotide sequence ID" value="XM_025487318.1"/>
</dbReference>
<dbReference type="PANTHER" id="PTHR45986:SF1">
    <property type="entry name" value="ZINC FINGER MATRIN-TYPE PROTEIN 2"/>
    <property type="match status" value="1"/>
</dbReference>
<dbReference type="GO" id="GO:0000398">
    <property type="term" value="P:mRNA splicing, via spliceosome"/>
    <property type="evidence" value="ECO:0007669"/>
    <property type="project" value="InterPro"/>
</dbReference>
<keyword evidence="3" id="KW-0862">Zinc</keyword>
<dbReference type="STRING" id="45357.A0A2V1AQP1"/>
<reference evidence="8 9" key="1">
    <citation type="submission" date="2017-12" db="EMBL/GenBank/DDBJ databases">
        <title>Genome Sequence of a Multidrug-Resistant Candida haemulonii Isolate from a Patient with Chronic Leg Ulcers in Israel.</title>
        <authorList>
            <person name="Chow N.A."/>
            <person name="Gade L."/>
            <person name="Batra D."/>
            <person name="Rowe L.A."/>
            <person name="Ben-Ami R."/>
            <person name="Loparev V.N."/>
            <person name="Litvintseva A.P."/>
        </authorList>
    </citation>
    <scope>NUCLEOTIDE SEQUENCE [LARGE SCALE GENOMIC DNA]</scope>
    <source>
        <strain evidence="8 9">B11899</strain>
    </source>
</reference>
<accession>A0A2V1AQP1</accession>
<sequence length="214" mass="23629">MDKTSTDQYGRKSWNVEAYEAEAKKGQQKKGPSEEAKAAASRLAASGHLQQRAELLNESITSVKKRTLIADSALSGRKRFGFTCPICDLSFRDTLALVDHINSPQHARKAQELARIAGTEGTGEVSNGIRHATPEEVSQTIELLVAKKLRENAASKTMESMQERVRKRAAFMEKRSSRRKEKRQKKKGGQEVAEEESEMAKTMGFGGFGSTKVA</sequence>
<evidence type="ECO:0000256" key="3">
    <source>
        <dbReference type="ARBA" id="ARBA00022833"/>
    </source>
</evidence>
<dbReference type="GO" id="GO:0046540">
    <property type="term" value="C:U4/U6 x U5 tri-snRNP complex"/>
    <property type="evidence" value="ECO:0007669"/>
    <property type="project" value="TreeGrafter"/>
</dbReference>
<comment type="caution">
    <text evidence="8">The sequence shown here is derived from an EMBL/GenBank/DDBJ whole genome shotgun (WGS) entry which is preliminary data.</text>
</comment>
<evidence type="ECO:0000256" key="1">
    <source>
        <dbReference type="ARBA" id="ARBA00022723"/>
    </source>
</evidence>
<keyword evidence="2 5" id="KW-0863">Zinc-finger</keyword>
<evidence type="ECO:0000259" key="7">
    <source>
        <dbReference type="PROSITE" id="PS50157"/>
    </source>
</evidence>
<gene>
    <name evidence="8" type="ORF">CXQ85_003684</name>
</gene>
<evidence type="ECO:0000256" key="2">
    <source>
        <dbReference type="ARBA" id="ARBA00022771"/>
    </source>
</evidence>
<dbReference type="Proteomes" id="UP000244309">
    <property type="component" value="Unassembled WGS sequence"/>
</dbReference>
<dbReference type="InterPro" id="IPR013087">
    <property type="entry name" value="Znf_C2H2_type"/>
</dbReference>
<keyword evidence="1" id="KW-0479">Metal-binding</keyword>
<feature type="domain" description="C2H2-type" evidence="7">
    <location>
        <begin position="82"/>
        <end position="111"/>
    </location>
</feature>
<dbReference type="VEuPathDB" id="FungiDB:CXQ85_003684"/>
<dbReference type="OrthoDB" id="30343at2759"/>
<dbReference type="AlphaFoldDB" id="A0A2V1AQP1"/>
<dbReference type="GeneID" id="37009014"/>
<organism evidence="8 9">
    <name type="scientific">Candidozyma haemuli</name>
    <dbReference type="NCBI Taxonomy" id="45357"/>
    <lineage>
        <taxon>Eukaryota</taxon>
        <taxon>Fungi</taxon>
        <taxon>Dikarya</taxon>
        <taxon>Ascomycota</taxon>
        <taxon>Saccharomycotina</taxon>
        <taxon>Pichiomycetes</taxon>
        <taxon>Metschnikowiaceae</taxon>
        <taxon>Candidozyma</taxon>
    </lineage>
</organism>
<dbReference type="GO" id="GO:0005681">
    <property type="term" value="C:spliceosomal complex"/>
    <property type="evidence" value="ECO:0007669"/>
    <property type="project" value="InterPro"/>
</dbReference>
<dbReference type="SUPFAM" id="SSF57667">
    <property type="entry name" value="beta-beta-alpha zinc fingers"/>
    <property type="match status" value="1"/>
</dbReference>
<dbReference type="InterPro" id="IPR036236">
    <property type="entry name" value="Znf_C2H2_sf"/>
</dbReference>
<feature type="region of interest" description="Disordered" evidence="6">
    <location>
        <begin position="21"/>
        <end position="44"/>
    </location>
</feature>
<proteinExistence type="predicted"/>
<dbReference type="PANTHER" id="PTHR45986">
    <property type="entry name" value="ZINC FINGER MATRIN-TYPE PROTEIN 2"/>
    <property type="match status" value="1"/>
</dbReference>
<dbReference type="EMBL" id="PKFO01000002">
    <property type="protein sequence ID" value="PVH19826.1"/>
    <property type="molecule type" value="Genomic_DNA"/>
</dbReference>
<feature type="region of interest" description="Disordered" evidence="6">
    <location>
        <begin position="154"/>
        <end position="214"/>
    </location>
</feature>
<keyword evidence="4" id="KW-0539">Nucleus</keyword>
<feature type="compositionally biased region" description="Gly residues" evidence="6">
    <location>
        <begin position="204"/>
        <end position="214"/>
    </location>
</feature>
<feature type="compositionally biased region" description="Basic residues" evidence="6">
    <location>
        <begin position="176"/>
        <end position="187"/>
    </location>
</feature>